<dbReference type="InterPro" id="IPR050833">
    <property type="entry name" value="Poly_Biosynth_Transport"/>
</dbReference>
<feature type="transmembrane region" description="Helical" evidence="6">
    <location>
        <begin position="115"/>
        <end position="136"/>
    </location>
</feature>
<accession>A0A089ME92</accession>
<feature type="transmembrane region" description="Helical" evidence="6">
    <location>
        <begin position="12"/>
        <end position="31"/>
    </location>
</feature>
<organism evidence="7 8">
    <name type="scientific">Paenibacillus graminis</name>
    <dbReference type="NCBI Taxonomy" id="189425"/>
    <lineage>
        <taxon>Bacteria</taxon>
        <taxon>Bacillati</taxon>
        <taxon>Bacillota</taxon>
        <taxon>Bacilli</taxon>
        <taxon>Bacillales</taxon>
        <taxon>Paenibacillaceae</taxon>
        <taxon>Paenibacillus</taxon>
    </lineage>
</organism>
<proteinExistence type="predicted"/>
<feature type="transmembrane region" description="Helical" evidence="6">
    <location>
        <begin position="325"/>
        <end position="344"/>
    </location>
</feature>
<feature type="transmembrane region" description="Helical" evidence="6">
    <location>
        <begin position="441"/>
        <end position="464"/>
    </location>
</feature>
<dbReference type="eggNOG" id="COG2244">
    <property type="taxonomic scope" value="Bacteria"/>
</dbReference>
<evidence type="ECO:0000256" key="4">
    <source>
        <dbReference type="ARBA" id="ARBA00022989"/>
    </source>
</evidence>
<dbReference type="Pfam" id="PF01943">
    <property type="entry name" value="Polysacc_synt"/>
    <property type="match status" value="1"/>
</dbReference>
<dbReference type="CDD" id="cd13128">
    <property type="entry name" value="MATE_Wzx_like"/>
    <property type="match status" value="1"/>
</dbReference>
<dbReference type="PANTHER" id="PTHR30250">
    <property type="entry name" value="PST FAMILY PREDICTED COLANIC ACID TRANSPORTER"/>
    <property type="match status" value="1"/>
</dbReference>
<dbReference type="InterPro" id="IPR002797">
    <property type="entry name" value="Polysacc_synth"/>
</dbReference>
<keyword evidence="5 6" id="KW-0472">Membrane</keyword>
<comment type="subcellular location">
    <subcellularLocation>
        <location evidence="1">Cell membrane</location>
        <topology evidence="1">Multi-pass membrane protein</topology>
    </subcellularLocation>
</comment>
<feature type="transmembrane region" description="Helical" evidence="6">
    <location>
        <begin position="413"/>
        <end position="435"/>
    </location>
</feature>
<keyword evidence="3 6" id="KW-0812">Transmembrane</keyword>
<dbReference type="OrthoDB" id="9815702at2"/>
<dbReference type="HOGENOM" id="CLU_022017_0_0_9"/>
<evidence type="ECO:0000313" key="7">
    <source>
        <dbReference type="EMBL" id="AIQ70690.1"/>
    </source>
</evidence>
<feature type="transmembrane region" description="Helical" evidence="6">
    <location>
        <begin position="212"/>
        <end position="236"/>
    </location>
</feature>
<name>A0A089ME92_9BACL</name>
<reference evidence="7 8" key="1">
    <citation type="submission" date="2014-08" db="EMBL/GenBank/DDBJ databases">
        <title>Comparative genomics of the Paenibacillus odorifer group.</title>
        <authorList>
            <person name="den Bakker H.C."/>
            <person name="Tsai Y.-C."/>
            <person name="Martin N."/>
            <person name="Korlach J."/>
            <person name="Wiedmann M."/>
        </authorList>
    </citation>
    <scope>NUCLEOTIDE SEQUENCE [LARGE SCALE GENOMIC DNA]</scope>
    <source>
        <strain evidence="7 8">DSM 15220</strain>
    </source>
</reference>
<evidence type="ECO:0000256" key="1">
    <source>
        <dbReference type="ARBA" id="ARBA00004651"/>
    </source>
</evidence>
<feature type="transmembrane region" description="Helical" evidence="6">
    <location>
        <begin position="87"/>
        <end position="109"/>
    </location>
</feature>
<dbReference type="PANTHER" id="PTHR30250:SF11">
    <property type="entry name" value="O-ANTIGEN TRANSPORTER-RELATED"/>
    <property type="match status" value="1"/>
</dbReference>
<keyword evidence="4 6" id="KW-1133">Transmembrane helix</keyword>
<dbReference type="KEGG" id="pgm:PGRAT_25960"/>
<keyword evidence="8" id="KW-1185">Reference proteome</keyword>
<feature type="transmembrane region" description="Helical" evidence="6">
    <location>
        <begin position="145"/>
        <end position="164"/>
    </location>
</feature>
<evidence type="ECO:0000256" key="6">
    <source>
        <dbReference type="SAM" id="Phobius"/>
    </source>
</evidence>
<feature type="transmembrane region" description="Helical" evidence="6">
    <location>
        <begin position="356"/>
        <end position="375"/>
    </location>
</feature>
<protein>
    <submittedName>
        <fullName evidence="7">Uncharacterized protein</fullName>
    </submittedName>
</protein>
<evidence type="ECO:0000256" key="5">
    <source>
        <dbReference type="ARBA" id="ARBA00023136"/>
    </source>
</evidence>
<dbReference type="EMBL" id="CP009287">
    <property type="protein sequence ID" value="AIQ70690.1"/>
    <property type="molecule type" value="Genomic_DNA"/>
</dbReference>
<dbReference type="RefSeq" id="WP_025707041.1">
    <property type="nucleotide sequence ID" value="NZ_CP009287.1"/>
</dbReference>
<dbReference type="GO" id="GO:0005886">
    <property type="term" value="C:plasma membrane"/>
    <property type="evidence" value="ECO:0007669"/>
    <property type="project" value="UniProtKB-SubCell"/>
</dbReference>
<dbReference type="Proteomes" id="UP000029500">
    <property type="component" value="Chromosome"/>
</dbReference>
<feature type="transmembrane region" description="Helical" evidence="6">
    <location>
        <begin position="381"/>
        <end position="401"/>
    </location>
</feature>
<feature type="transmembrane region" description="Helical" evidence="6">
    <location>
        <begin position="251"/>
        <end position="270"/>
    </location>
</feature>
<keyword evidence="2" id="KW-1003">Cell membrane</keyword>
<feature type="transmembrane region" description="Helical" evidence="6">
    <location>
        <begin position="170"/>
        <end position="191"/>
    </location>
</feature>
<evidence type="ECO:0000256" key="3">
    <source>
        <dbReference type="ARBA" id="ARBA00022692"/>
    </source>
</evidence>
<feature type="transmembrane region" description="Helical" evidence="6">
    <location>
        <begin position="291"/>
        <end position="313"/>
    </location>
</feature>
<dbReference type="STRING" id="189425.PGRAT_25960"/>
<sequence length="482" mass="54919">MKQKSLFHNVIFNFIYTGLNLLFPLITAPYVSRVLGASNLGQVNFAATIVSWFVLFATYGTATYGVREVAKARDDKEKLSTIFSELVIINAILSFVVVVIYFFVIFSISTFHNEIHLYLIMSLSIVLNMFSIDWYFQGIEEYRYITIRSAIFKTISLICIFLFVKESDHYVLYGLISVFATSLSSVLNYIYSKKSVKMKYRGINPIRHFKRLSVFFFHTLIVSIYTNLDQVLLGLYFDTKAVAFMNRSKTLVNMAVAISTAISNVTLPRASYYKENDESSFRYLMSEIPNYILWITIPICVSFMYLASNIMYILGGSEFLEAATLLQIMSLTIVCSPLSGYLQYQVLVASGKERIGLYIAILTSLFSLTFNLLLIPRIGLLGAGIVQVLSEFMAVSIRLYIAKKNLKYSEISFINKSSISYLVVSMLMGGVMILSRNLIDNLFLSFAVGILLGGTFYFLALYIIREKITVYLFDMFFKKLRN</sequence>
<evidence type="ECO:0000313" key="8">
    <source>
        <dbReference type="Proteomes" id="UP000029500"/>
    </source>
</evidence>
<dbReference type="AlphaFoldDB" id="A0A089ME92"/>
<evidence type="ECO:0000256" key="2">
    <source>
        <dbReference type="ARBA" id="ARBA00022475"/>
    </source>
</evidence>
<gene>
    <name evidence="7" type="ORF">PGRAT_25960</name>
</gene>
<feature type="transmembrane region" description="Helical" evidence="6">
    <location>
        <begin position="43"/>
        <end position="66"/>
    </location>
</feature>